<dbReference type="Proteomes" id="UP000297245">
    <property type="component" value="Unassembled WGS sequence"/>
</dbReference>
<keyword evidence="2" id="KW-1185">Reference proteome</keyword>
<organism evidence="1 2">
    <name type="scientific">Dendrothele bispora (strain CBS 962.96)</name>
    <dbReference type="NCBI Taxonomy" id="1314807"/>
    <lineage>
        <taxon>Eukaryota</taxon>
        <taxon>Fungi</taxon>
        <taxon>Dikarya</taxon>
        <taxon>Basidiomycota</taxon>
        <taxon>Agaricomycotina</taxon>
        <taxon>Agaricomycetes</taxon>
        <taxon>Agaricomycetidae</taxon>
        <taxon>Agaricales</taxon>
        <taxon>Agaricales incertae sedis</taxon>
        <taxon>Dendrothele</taxon>
    </lineage>
</organism>
<evidence type="ECO:0008006" key="3">
    <source>
        <dbReference type="Google" id="ProtNLM"/>
    </source>
</evidence>
<dbReference type="EMBL" id="ML179117">
    <property type="protein sequence ID" value="THU99587.1"/>
    <property type="molecule type" value="Genomic_DNA"/>
</dbReference>
<dbReference type="OrthoDB" id="3045012at2759"/>
<reference evidence="1 2" key="1">
    <citation type="journal article" date="2019" name="Nat. Ecol. Evol.">
        <title>Megaphylogeny resolves global patterns of mushroom evolution.</title>
        <authorList>
            <person name="Varga T."/>
            <person name="Krizsan K."/>
            <person name="Foldi C."/>
            <person name="Dima B."/>
            <person name="Sanchez-Garcia M."/>
            <person name="Sanchez-Ramirez S."/>
            <person name="Szollosi G.J."/>
            <person name="Szarkandi J.G."/>
            <person name="Papp V."/>
            <person name="Albert L."/>
            <person name="Andreopoulos W."/>
            <person name="Angelini C."/>
            <person name="Antonin V."/>
            <person name="Barry K.W."/>
            <person name="Bougher N.L."/>
            <person name="Buchanan P."/>
            <person name="Buyck B."/>
            <person name="Bense V."/>
            <person name="Catcheside P."/>
            <person name="Chovatia M."/>
            <person name="Cooper J."/>
            <person name="Damon W."/>
            <person name="Desjardin D."/>
            <person name="Finy P."/>
            <person name="Geml J."/>
            <person name="Haridas S."/>
            <person name="Hughes K."/>
            <person name="Justo A."/>
            <person name="Karasinski D."/>
            <person name="Kautmanova I."/>
            <person name="Kiss B."/>
            <person name="Kocsube S."/>
            <person name="Kotiranta H."/>
            <person name="LaButti K.M."/>
            <person name="Lechner B.E."/>
            <person name="Liimatainen K."/>
            <person name="Lipzen A."/>
            <person name="Lukacs Z."/>
            <person name="Mihaltcheva S."/>
            <person name="Morgado L.N."/>
            <person name="Niskanen T."/>
            <person name="Noordeloos M.E."/>
            <person name="Ohm R.A."/>
            <person name="Ortiz-Santana B."/>
            <person name="Ovrebo C."/>
            <person name="Racz N."/>
            <person name="Riley R."/>
            <person name="Savchenko A."/>
            <person name="Shiryaev A."/>
            <person name="Soop K."/>
            <person name="Spirin V."/>
            <person name="Szebenyi C."/>
            <person name="Tomsovsky M."/>
            <person name="Tulloss R.E."/>
            <person name="Uehling J."/>
            <person name="Grigoriev I.V."/>
            <person name="Vagvolgyi C."/>
            <person name="Papp T."/>
            <person name="Martin F.M."/>
            <person name="Miettinen O."/>
            <person name="Hibbett D.S."/>
            <person name="Nagy L.G."/>
        </authorList>
    </citation>
    <scope>NUCLEOTIDE SEQUENCE [LARGE SCALE GENOMIC DNA]</scope>
    <source>
        <strain evidence="1 2">CBS 962.96</strain>
    </source>
</reference>
<proteinExistence type="predicted"/>
<accession>A0A4S8MAU5</accession>
<dbReference type="InterPro" id="IPR036047">
    <property type="entry name" value="F-box-like_dom_sf"/>
</dbReference>
<dbReference type="SUPFAM" id="SSF81383">
    <property type="entry name" value="F-box domain"/>
    <property type="match status" value="1"/>
</dbReference>
<dbReference type="AlphaFoldDB" id="A0A4S8MAU5"/>
<evidence type="ECO:0000313" key="2">
    <source>
        <dbReference type="Proteomes" id="UP000297245"/>
    </source>
</evidence>
<name>A0A4S8MAU5_DENBC</name>
<gene>
    <name evidence="1" type="ORF">K435DRAFT_490942</name>
</gene>
<evidence type="ECO:0000313" key="1">
    <source>
        <dbReference type="EMBL" id="THU99587.1"/>
    </source>
</evidence>
<protein>
    <recommendedName>
        <fullName evidence="3">F-box domain-containing protein</fullName>
    </recommendedName>
</protein>
<sequence>MPNRRGQRARRIRPLKLPGFQKLPNEVILEVMKLAPQNVHAALLCTCKSFYSLGLKSLYRSIWITTPEGVFDLACTLESSADLASLVRSFKLIFHPHVLRPSHVNRKLDEILSAIHNAEEIQLFLDSAQPVHLPALRSYRGPMSIFKSLTSGVPSLTSLILDISHDDPEYILTQLGQLSHLEKRWLNTEERTKSGLSVELLVSLADGPFNQLLKTAIMHMPSDLLELNVCCTVSRTSESGANRENGMGEVALENFPDLRSFGMRLAMYSFNKQISIDKEITNFPELAPKAAKTIGDDCRSLQKITLCGRVYLRSTENAEEWIEVGTEQAV</sequence>